<evidence type="ECO:0000259" key="1">
    <source>
        <dbReference type="SMART" id="SM00327"/>
    </source>
</evidence>
<dbReference type="SUPFAM" id="SSF53300">
    <property type="entry name" value="vWA-like"/>
    <property type="match status" value="1"/>
</dbReference>
<dbReference type="AlphaFoldDB" id="A0AAP9Y5B5"/>
<name>A0AAP9Y5B5_BURGL</name>
<dbReference type="InterPro" id="IPR036465">
    <property type="entry name" value="vWFA_dom_sf"/>
</dbReference>
<dbReference type="Gene3D" id="3.40.50.410">
    <property type="entry name" value="von Willebrand factor, type A domain"/>
    <property type="match status" value="1"/>
</dbReference>
<protein>
    <submittedName>
        <fullName evidence="2">VWA domain-containing protein</fullName>
    </submittedName>
</protein>
<dbReference type="EMBL" id="CP065601">
    <property type="protein sequence ID" value="QPQ94473.1"/>
    <property type="molecule type" value="Genomic_DNA"/>
</dbReference>
<reference evidence="2 3" key="1">
    <citation type="submission" date="2020-12" db="EMBL/GenBank/DDBJ databases">
        <title>FDA dAtabase for Regulatory Grade micrObial Sequences (FDA-ARGOS): Supporting development and validation of Infectious Disease Dx tests.</title>
        <authorList>
            <person name="Minogue T."/>
            <person name="Wolcott M."/>
            <person name="Wasieloski L."/>
            <person name="Aguilar W."/>
            <person name="Moore D."/>
            <person name="Jaissle J."/>
            <person name="Tallon L."/>
            <person name="Sadzewicz L."/>
            <person name="Zhao X."/>
            <person name="Boylan J."/>
            <person name="Ott S."/>
            <person name="Bowen H."/>
            <person name="Vavikolanu K."/>
            <person name="Mehta A."/>
            <person name="Aluvathingal J."/>
            <person name="Nadendla S."/>
            <person name="Yan Y."/>
            <person name="Sichtig H."/>
        </authorList>
    </citation>
    <scope>NUCLEOTIDE SEQUENCE [LARGE SCALE GENOMIC DNA]</scope>
    <source>
        <strain evidence="2 3">FDAARGOS_949</strain>
    </source>
</reference>
<sequence length="221" mass="23903">MSHRTDALAAAGSGVRWQPGKLPDRRGRPGTRIAWAATLAAARGAALAPAHLRFRPRAGAPRAFHCFVLDCSASMLDGGRLARAKGLLVGLFDAAARERAEVALICFGAGRAERRFGPAVPRWWNERWLEPVMGGGGTPLTLGIDAARALLAQRARRRPGAPRSLWLLTDGRSDEMPARPAQADEIHVIDFDDAAVRLGRAERLARAWAARWCLPTALIRA</sequence>
<gene>
    <name evidence="2" type="ORF">I6H06_14160</name>
</gene>
<organism evidence="2 3">
    <name type="scientific">Burkholderia glumae</name>
    <name type="common">Pseudomonas glumae</name>
    <dbReference type="NCBI Taxonomy" id="337"/>
    <lineage>
        <taxon>Bacteria</taxon>
        <taxon>Pseudomonadati</taxon>
        <taxon>Pseudomonadota</taxon>
        <taxon>Betaproteobacteria</taxon>
        <taxon>Burkholderiales</taxon>
        <taxon>Burkholderiaceae</taxon>
        <taxon>Burkholderia</taxon>
    </lineage>
</organism>
<dbReference type="InterPro" id="IPR002035">
    <property type="entry name" value="VWF_A"/>
</dbReference>
<dbReference type="Proteomes" id="UP000594892">
    <property type="component" value="Chromosome 2"/>
</dbReference>
<evidence type="ECO:0000313" key="3">
    <source>
        <dbReference type="Proteomes" id="UP000594892"/>
    </source>
</evidence>
<feature type="domain" description="VWFA" evidence="1">
    <location>
        <begin position="61"/>
        <end position="219"/>
    </location>
</feature>
<dbReference type="SMART" id="SM00327">
    <property type="entry name" value="VWA"/>
    <property type="match status" value="1"/>
</dbReference>
<dbReference type="Pfam" id="PF13519">
    <property type="entry name" value="VWA_2"/>
    <property type="match status" value="1"/>
</dbReference>
<proteinExistence type="predicted"/>
<accession>A0AAP9Y5B5</accession>
<evidence type="ECO:0000313" key="2">
    <source>
        <dbReference type="EMBL" id="QPQ94473.1"/>
    </source>
</evidence>